<name>E4ZIP9_LEPMJ</name>
<dbReference type="VEuPathDB" id="FungiDB:LEMA_uP061040.1"/>
<reference evidence="2" key="1">
    <citation type="journal article" date="2011" name="Nat. Commun.">
        <title>Effector diversification within compartments of the Leptosphaeria maculans genome affected by Repeat-Induced Point mutations.</title>
        <authorList>
            <person name="Rouxel T."/>
            <person name="Grandaubert J."/>
            <person name="Hane J.K."/>
            <person name="Hoede C."/>
            <person name="van de Wouw A.P."/>
            <person name="Couloux A."/>
            <person name="Dominguez V."/>
            <person name="Anthouard V."/>
            <person name="Bally P."/>
            <person name="Bourras S."/>
            <person name="Cozijnsen A.J."/>
            <person name="Ciuffetti L.M."/>
            <person name="Degrave A."/>
            <person name="Dilmaghani A."/>
            <person name="Duret L."/>
            <person name="Fudal I."/>
            <person name="Goodwin S.B."/>
            <person name="Gout L."/>
            <person name="Glaser N."/>
            <person name="Linglin J."/>
            <person name="Kema G.H.J."/>
            <person name="Lapalu N."/>
            <person name="Lawrence C.B."/>
            <person name="May K."/>
            <person name="Meyer M."/>
            <person name="Ollivier B."/>
            <person name="Poulain J."/>
            <person name="Schoch C.L."/>
            <person name="Simon A."/>
            <person name="Spatafora J.W."/>
            <person name="Stachowiak A."/>
            <person name="Turgeon B.G."/>
            <person name="Tyler B.M."/>
            <person name="Vincent D."/>
            <person name="Weissenbach J."/>
            <person name="Amselem J."/>
            <person name="Quesneville H."/>
            <person name="Oliver R.P."/>
            <person name="Wincker P."/>
            <person name="Balesdent M.-H."/>
            <person name="Howlett B.J."/>
        </authorList>
    </citation>
    <scope>NUCLEOTIDE SEQUENCE [LARGE SCALE GENOMIC DNA]</scope>
    <source>
        <strain evidence="2">JN3 / isolate v23.1.3 / race Av1-4-5-6-7-8</strain>
    </source>
</reference>
<organism evidence="2">
    <name type="scientific">Leptosphaeria maculans (strain JN3 / isolate v23.1.3 / race Av1-4-5-6-7-8)</name>
    <name type="common">Blackleg fungus</name>
    <name type="synonym">Phoma lingam</name>
    <dbReference type="NCBI Taxonomy" id="985895"/>
    <lineage>
        <taxon>Eukaryota</taxon>
        <taxon>Fungi</taxon>
        <taxon>Dikarya</taxon>
        <taxon>Ascomycota</taxon>
        <taxon>Pezizomycotina</taxon>
        <taxon>Dothideomycetes</taxon>
        <taxon>Pleosporomycetidae</taxon>
        <taxon>Pleosporales</taxon>
        <taxon>Pleosporineae</taxon>
        <taxon>Leptosphaeriaceae</taxon>
        <taxon>Plenodomus</taxon>
        <taxon>Plenodomus lingam/Leptosphaeria maculans species complex</taxon>
    </lineage>
</organism>
<dbReference type="InParanoid" id="E4ZIP9"/>
<keyword evidence="2" id="KW-1185">Reference proteome</keyword>
<protein>
    <submittedName>
        <fullName evidence="1">Predicted protein</fullName>
    </submittedName>
</protein>
<dbReference type="AlphaFoldDB" id="E4ZIP9"/>
<dbReference type="Proteomes" id="UP000002668">
    <property type="component" value="Genome"/>
</dbReference>
<evidence type="ECO:0000313" key="2">
    <source>
        <dbReference type="Proteomes" id="UP000002668"/>
    </source>
</evidence>
<gene>
    <name evidence="1" type="ORF">LEMA_uP061040.1</name>
</gene>
<dbReference type="HOGENOM" id="CLU_2904590_0_0_1"/>
<dbReference type="EMBL" id="FP929065">
    <property type="protein sequence ID" value="CBX91070.1"/>
    <property type="molecule type" value="Genomic_DNA"/>
</dbReference>
<sequence>MIVPFAWSDYRARLPALTKPEDPHVSCNFSAYSIAPNSTGLDADQDDAMELTILVNAIAHEC</sequence>
<proteinExistence type="predicted"/>
<accession>E4ZIP9</accession>
<evidence type="ECO:0000313" key="1">
    <source>
        <dbReference type="EMBL" id="CBX91070.1"/>
    </source>
</evidence>